<name>A0A5M6A486_9BACE</name>
<comment type="caution">
    <text evidence="1">The sequence shown here is derived from an EMBL/GenBank/DDBJ whole genome shotgun (WGS) entry which is preliminary data.</text>
</comment>
<evidence type="ECO:0000313" key="1">
    <source>
        <dbReference type="EMBL" id="KAA5403159.1"/>
    </source>
</evidence>
<accession>A0A5M6A486</accession>
<organism evidence="1 2">
    <name type="scientific">Bacteroides cellulosilyticus</name>
    <dbReference type="NCBI Taxonomy" id="246787"/>
    <lineage>
        <taxon>Bacteria</taxon>
        <taxon>Pseudomonadati</taxon>
        <taxon>Bacteroidota</taxon>
        <taxon>Bacteroidia</taxon>
        <taxon>Bacteroidales</taxon>
        <taxon>Bacteroidaceae</taxon>
        <taxon>Bacteroides</taxon>
    </lineage>
</organism>
<sequence length="575" mass="63029">MAGLISTGIWGFICSATMKAGKITATFISGATGWIIKNNGDAEFKSIYARDKIVTNEYVYNRIRVTEDEEVVTSNGKILAAYLNDDGTYNVQLDLREGDLNPFTANDLLQGYYHSPGNTGVIYAVQKMTVVEVLDDQTMNVTCLSESTPYKYMVIVRVGNTEDTDRQSFIRISSRTNCQYFYDEIASFIDLDNPDKVKCAIGKADVGLIPAWAAKVTGSVRRWFGLIADGVILRGTFILKNDKTIEDELNGQITELSGRFEIRESGITGKWQEVIDASISVAESEKSVAIMIGDFQITAEHLTADFSKTVETATTDATGAINTAKESALSSFELTAEGLTTDFSKTVQTATTDATGQITKASETATSSLNRTAEELTDSFEKSFTDANGEITKQIKTQVTQNAQQWKVEVMGADADGNPNSVLAAINADESGVQISGDKIQITGELLASIIKTYGLNVADNFLVDNIGRVMCSNIYTAKEGQRIAITHDGPRIRIYSEENLLLMEICASAFEDGEDNTYIKMHDSKNYNKWIKHTPGGCIINETIADGTTYQTLIGAGYIKLLKNGFERWSQDIR</sequence>
<proteinExistence type="predicted"/>
<protein>
    <submittedName>
        <fullName evidence="1">Uncharacterized protein</fullName>
    </submittedName>
</protein>
<dbReference type="EMBL" id="VVYW01000030">
    <property type="protein sequence ID" value="KAA5403159.1"/>
    <property type="molecule type" value="Genomic_DNA"/>
</dbReference>
<reference evidence="1 2" key="1">
    <citation type="journal article" date="2019" name="Nat. Med.">
        <title>A library of human gut bacterial isolates paired with longitudinal multiomics data enables mechanistic microbiome research.</title>
        <authorList>
            <person name="Poyet M."/>
            <person name="Groussin M."/>
            <person name="Gibbons S.M."/>
            <person name="Avila-Pacheco J."/>
            <person name="Jiang X."/>
            <person name="Kearney S.M."/>
            <person name="Perrotta A.R."/>
            <person name="Berdy B."/>
            <person name="Zhao S."/>
            <person name="Lieberman T.D."/>
            <person name="Swanson P.K."/>
            <person name="Smith M."/>
            <person name="Roesemann S."/>
            <person name="Alexander J.E."/>
            <person name="Rich S.A."/>
            <person name="Livny J."/>
            <person name="Vlamakis H."/>
            <person name="Clish C."/>
            <person name="Bullock K."/>
            <person name="Deik A."/>
            <person name="Scott J."/>
            <person name="Pierce K.A."/>
            <person name="Xavier R.J."/>
            <person name="Alm E.J."/>
        </authorList>
    </citation>
    <scope>NUCLEOTIDE SEQUENCE [LARGE SCALE GENOMIC DNA]</scope>
    <source>
        <strain evidence="1 2">BIOML-A7</strain>
    </source>
</reference>
<dbReference type="RefSeq" id="WP_149950607.1">
    <property type="nucleotide sequence ID" value="NZ_RCXI01000031.1"/>
</dbReference>
<dbReference type="Proteomes" id="UP000325055">
    <property type="component" value="Unassembled WGS sequence"/>
</dbReference>
<gene>
    <name evidence="1" type="ORF">F2Y86_24715</name>
</gene>
<dbReference type="AlphaFoldDB" id="A0A5M6A486"/>
<evidence type="ECO:0000313" key="2">
    <source>
        <dbReference type="Proteomes" id="UP000325055"/>
    </source>
</evidence>